<dbReference type="InterPro" id="IPR027417">
    <property type="entry name" value="P-loop_NTPase"/>
</dbReference>
<dbReference type="Gene3D" id="3.40.50.300">
    <property type="entry name" value="P-loop containing nucleotide triphosphate hydrolases"/>
    <property type="match status" value="1"/>
</dbReference>
<dbReference type="GO" id="GO:0005525">
    <property type="term" value="F:GTP binding"/>
    <property type="evidence" value="ECO:0007669"/>
    <property type="project" value="InterPro"/>
</dbReference>
<gene>
    <name evidence="1" type="ORF">CTOB1V02_LOCUS5988</name>
</gene>
<accession>A0A7R8WCT9</accession>
<dbReference type="GO" id="GO:0003924">
    <property type="term" value="F:GTPase activity"/>
    <property type="evidence" value="ECO:0007669"/>
    <property type="project" value="InterPro"/>
</dbReference>
<dbReference type="Pfam" id="PF00071">
    <property type="entry name" value="Ras"/>
    <property type="match status" value="1"/>
</dbReference>
<dbReference type="SUPFAM" id="SSF52540">
    <property type="entry name" value="P-loop containing nucleoside triphosphate hydrolases"/>
    <property type="match status" value="1"/>
</dbReference>
<dbReference type="OrthoDB" id="6585768at2759"/>
<dbReference type="InterPro" id="IPR001806">
    <property type="entry name" value="Small_GTPase"/>
</dbReference>
<protein>
    <submittedName>
        <fullName evidence="1">Uncharacterized protein</fullName>
    </submittedName>
</protein>
<dbReference type="PROSITE" id="PS51419">
    <property type="entry name" value="RAB"/>
    <property type="match status" value="1"/>
</dbReference>
<dbReference type="EMBL" id="OB661383">
    <property type="protein sequence ID" value="CAD7228099.1"/>
    <property type="molecule type" value="Genomic_DNA"/>
</dbReference>
<evidence type="ECO:0000313" key="1">
    <source>
        <dbReference type="EMBL" id="CAD7228099.1"/>
    </source>
</evidence>
<reference evidence="1" key="1">
    <citation type="submission" date="2020-11" db="EMBL/GenBank/DDBJ databases">
        <authorList>
            <person name="Tran Van P."/>
        </authorList>
    </citation>
    <scope>NUCLEOTIDE SEQUENCE</scope>
</reference>
<organism evidence="1">
    <name type="scientific">Cyprideis torosa</name>
    <dbReference type="NCBI Taxonomy" id="163714"/>
    <lineage>
        <taxon>Eukaryota</taxon>
        <taxon>Metazoa</taxon>
        <taxon>Ecdysozoa</taxon>
        <taxon>Arthropoda</taxon>
        <taxon>Crustacea</taxon>
        <taxon>Oligostraca</taxon>
        <taxon>Ostracoda</taxon>
        <taxon>Podocopa</taxon>
        <taxon>Podocopida</taxon>
        <taxon>Cytherocopina</taxon>
        <taxon>Cytheroidea</taxon>
        <taxon>Cytherideidae</taxon>
        <taxon>Cyprideis</taxon>
    </lineage>
</organism>
<dbReference type="AlphaFoldDB" id="A0A7R8WCT9"/>
<sequence>MFLSRVEDECGDIPMVLVQNKIDLLEQATILNEEAEALARDMKLRLYRTSVLENLNVDQVFSYLCGLYLAELRAADDEWVQPEKSIANAEFGVSSS</sequence>
<name>A0A7R8WCT9_9CRUS</name>
<proteinExistence type="predicted"/>